<name>A0ABQ6Q0Y3_9BACT</name>
<dbReference type="RefSeq" id="WP_338228668.1">
    <property type="nucleotide sequence ID" value="NZ_BTPE01000006.1"/>
</dbReference>
<organism evidence="3 4">
    <name type="scientific">Algoriphagus taiwanensis</name>
    <dbReference type="NCBI Taxonomy" id="1445656"/>
    <lineage>
        <taxon>Bacteria</taxon>
        <taxon>Pseudomonadati</taxon>
        <taxon>Bacteroidota</taxon>
        <taxon>Cytophagia</taxon>
        <taxon>Cytophagales</taxon>
        <taxon>Cyclobacteriaceae</taxon>
        <taxon>Algoriphagus</taxon>
    </lineage>
</organism>
<sequence>MVDRPVLKLERKTLDWVLEILNGITLAFLLIYPLLYFWEIPDTIPIHFNLQGEPDGYGSKNGLWILPGMGVFLYLLLGIFRSIPHVLNIPVEITPENAELQYRLVSRMLSWLSLLILIVSSILVYKKIQAGFENSMRLGFFFPVLLGGGLIGILGGYIFLAFKNK</sequence>
<keyword evidence="1" id="KW-1133">Transmembrane helix</keyword>
<keyword evidence="1" id="KW-0812">Transmembrane</keyword>
<feature type="transmembrane region" description="Helical" evidence="1">
    <location>
        <begin position="104"/>
        <end position="125"/>
    </location>
</feature>
<protein>
    <recommendedName>
        <fullName evidence="2">DUF1648 domain-containing protein</fullName>
    </recommendedName>
</protein>
<comment type="caution">
    <text evidence="3">The sequence shown here is derived from an EMBL/GenBank/DDBJ whole genome shotgun (WGS) entry which is preliminary data.</text>
</comment>
<evidence type="ECO:0000313" key="3">
    <source>
        <dbReference type="EMBL" id="GMQ33834.1"/>
    </source>
</evidence>
<evidence type="ECO:0000259" key="2">
    <source>
        <dbReference type="Pfam" id="PF07853"/>
    </source>
</evidence>
<gene>
    <name evidence="3" type="ORF">Ataiwa_21060</name>
</gene>
<dbReference type="InterPro" id="IPR012867">
    <property type="entry name" value="DUF1648"/>
</dbReference>
<accession>A0ABQ6Q0Y3</accession>
<proteinExistence type="predicted"/>
<dbReference type="Proteomes" id="UP001307705">
    <property type="component" value="Unassembled WGS sequence"/>
</dbReference>
<keyword evidence="4" id="KW-1185">Reference proteome</keyword>
<feature type="transmembrane region" description="Helical" evidence="1">
    <location>
        <begin position="20"/>
        <end position="38"/>
    </location>
</feature>
<dbReference type="EMBL" id="BTPE01000006">
    <property type="protein sequence ID" value="GMQ33834.1"/>
    <property type="molecule type" value="Genomic_DNA"/>
</dbReference>
<evidence type="ECO:0000313" key="4">
    <source>
        <dbReference type="Proteomes" id="UP001307705"/>
    </source>
</evidence>
<dbReference type="Pfam" id="PF07853">
    <property type="entry name" value="DUF1648"/>
    <property type="match status" value="1"/>
</dbReference>
<reference evidence="3 4" key="1">
    <citation type="submission" date="2023-08" db="EMBL/GenBank/DDBJ databases">
        <title>Draft genome sequence of Algoriphagus taiwanensis.</title>
        <authorList>
            <person name="Takatani N."/>
            <person name="Hosokawa M."/>
            <person name="Sawabe T."/>
        </authorList>
    </citation>
    <scope>NUCLEOTIDE SEQUENCE [LARGE SCALE GENOMIC DNA]</scope>
    <source>
        <strain evidence="3 4">JCM 19755</strain>
    </source>
</reference>
<feature type="transmembrane region" description="Helical" evidence="1">
    <location>
        <begin position="63"/>
        <end position="83"/>
    </location>
</feature>
<keyword evidence="1" id="KW-0472">Membrane</keyword>
<feature type="domain" description="DUF1648" evidence="2">
    <location>
        <begin position="25"/>
        <end position="70"/>
    </location>
</feature>
<feature type="transmembrane region" description="Helical" evidence="1">
    <location>
        <begin position="140"/>
        <end position="162"/>
    </location>
</feature>
<evidence type="ECO:0000256" key="1">
    <source>
        <dbReference type="SAM" id="Phobius"/>
    </source>
</evidence>